<accession>A0A1Z4VUA6</accession>
<dbReference type="EMBL" id="AP018052">
    <property type="protein sequence ID" value="BAZ94938.1"/>
    <property type="molecule type" value="Genomic_DNA"/>
</dbReference>
<dbReference type="KEGG" id="ttc:FOKN1_2567"/>
<gene>
    <name evidence="1" type="ORF">FOKN1_2567</name>
</gene>
<evidence type="ECO:0000313" key="2">
    <source>
        <dbReference type="Proteomes" id="UP000218765"/>
    </source>
</evidence>
<dbReference type="Proteomes" id="UP000218765">
    <property type="component" value="Chromosome"/>
</dbReference>
<reference evidence="1 2" key="1">
    <citation type="submission" date="2017-05" db="EMBL/GenBank/DDBJ databases">
        <title>Thiocyanate degradation by Thiohalobacter thiocyanaticus FOKN1.</title>
        <authorList>
            <person name="Oshiki M."/>
            <person name="Fukushima T."/>
            <person name="Kawano S."/>
            <person name="Nakagawa J."/>
        </authorList>
    </citation>
    <scope>NUCLEOTIDE SEQUENCE [LARGE SCALE GENOMIC DNA]</scope>
    <source>
        <strain evidence="1 2">FOKN1</strain>
    </source>
</reference>
<name>A0A1Z4VUA6_9GAMM</name>
<evidence type="ECO:0000313" key="1">
    <source>
        <dbReference type="EMBL" id="BAZ94938.1"/>
    </source>
</evidence>
<keyword evidence="2" id="KW-1185">Reference proteome</keyword>
<organism evidence="1 2">
    <name type="scientific">Thiohalobacter thiocyanaticus</name>
    <dbReference type="NCBI Taxonomy" id="585455"/>
    <lineage>
        <taxon>Bacteria</taxon>
        <taxon>Pseudomonadati</taxon>
        <taxon>Pseudomonadota</taxon>
        <taxon>Gammaproteobacteria</taxon>
        <taxon>Thiohalobacterales</taxon>
        <taxon>Thiohalobacteraceae</taxon>
        <taxon>Thiohalobacter</taxon>
    </lineage>
</organism>
<proteinExistence type="predicted"/>
<protein>
    <submittedName>
        <fullName evidence="1">ABC-type sulfate transporter, periplasmic component</fullName>
    </submittedName>
</protein>
<dbReference type="OrthoDB" id="5295432at2"/>
<sequence length="184" mass="20395">MPDVPEKTQQILHAHAGLIHRVVQACQNRDLRPEVNELLRQAEQNEWYDLVAAIRRILKGERSLDAFRGLDEEDRAIVEAILRGLQDPHTLPDLNAQFDANLAAPGLASLIHSARTGDHQALHTIAAMAHQMLQAGGDMARLAGLVRPLVLGERDPDKLCEGLGENSEKLVLDILAELRKLETH</sequence>
<dbReference type="AlphaFoldDB" id="A0A1Z4VUA6"/>
<dbReference type="RefSeq" id="WP_096366973.1">
    <property type="nucleotide sequence ID" value="NZ_AP018052.1"/>
</dbReference>